<organism evidence="2 3">
    <name type="scientific">Vanrija humicola</name>
    <name type="common">Yeast</name>
    <name type="synonym">Cryptococcus humicola</name>
    <dbReference type="NCBI Taxonomy" id="5417"/>
    <lineage>
        <taxon>Eukaryota</taxon>
        <taxon>Fungi</taxon>
        <taxon>Dikarya</taxon>
        <taxon>Basidiomycota</taxon>
        <taxon>Agaricomycotina</taxon>
        <taxon>Tremellomycetes</taxon>
        <taxon>Trichosporonales</taxon>
        <taxon>Trichosporonaceae</taxon>
        <taxon>Vanrija</taxon>
    </lineage>
</organism>
<name>A0A7D8YXX5_VANHU</name>
<evidence type="ECO:0000313" key="3">
    <source>
        <dbReference type="Proteomes" id="UP000473826"/>
    </source>
</evidence>
<dbReference type="PANTHER" id="PTHR32428:SF2">
    <property type="entry name" value="TARGET OF RAPAMYCIN COMPLEX 2 SUBUNIT BIT61-RELATED"/>
    <property type="match status" value="1"/>
</dbReference>
<dbReference type="EMBL" id="QKWK01000007">
    <property type="protein sequence ID" value="TXT08858.1"/>
    <property type="molecule type" value="Genomic_DNA"/>
</dbReference>
<feature type="compositionally biased region" description="Low complexity" evidence="1">
    <location>
        <begin position="117"/>
        <end position="134"/>
    </location>
</feature>
<evidence type="ECO:0000256" key="1">
    <source>
        <dbReference type="SAM" id="MobiDB-lite"/>
    </source>
</evidence>
<accession>A0A7D8YXX5</accession>
<reference evidence="2 3" key="1">
    <citation type="journal article" date="2019" name="PLoS Genet.">
        <title>Convergent evolution of linked mating-type loci in basidiomycete fungi.</title>
        <authorList>
            <person name="Sun S."/>
            <person name="Coelho M.A."/>
            <person name="Heitman J."/>
            <person name="Nowrousian M."/>
        </authorList>
    </citation>
    <scope>NUCLEOTIDE SEQUENCE [LARGE SCALE GENOMIC DNA]</scope>
    <source>
        <strain evidence="2 3">CBS 4282</strain>
    </source>
</reference>
<proteinExistence type="predicted"/>
<dbReference type="OrthoDB" id="2290221at2759"/>
<dbReference type="GO" id="GO:0031932">
    <property type="term" value="C:TORC2 complex"/>
    <property type="evidence" value="ECO:0007669"/>
    <property type="project" value="TreeGrafter"/>
</dbReference>
<dbReference type="Pfam" id="PF08539">
    <property type="entry name" value="HbrB"/>
    <property type="match status" value="1"/>
</dbReference>
<dbReference type="Proteomes" id="UP000473826">
    <property type="component" value="Unassembled WGS sequence"/>
</dbReference>
<dbReference type="InterPro" id="IPR013745">
    <property type="entry name" value="Bit61/PRR5"/>
</dbReference>
<sequence length="163" mass="17638">MLQTILHSSPNSPWSLLTVHVLPVFAGSPLKTAIEDLNQLANAHIVAASQRTPASRLISVLTSDLRDFIASGMLTLKAKFETLEDAKVVSRAAEVWNFFWGQILPVSRSAAGTVLTRASTSRASSSPSRRSATCPRRRRHERSPRPLSLSRLSACATSCCPAS</sequence>
<dbReference type="GO" id="GO:0038203">
    <property type="term" value="P:TORC2 signaling"/>
    <property type="evidence" value="ECO:0007669"/>
    <property type="project" value="TreeGrafter"/>
</dbReference>
<feature type="region of interest" description="Disordered" evidence="1">
    <location>
        <begin position="117"/>
        <end position="146"/>
    </location>
</feature>
<keyword evidence="3" id="KW-1185">Reference proteome</keyword>
<comment type="caution">
    <text evidence="2">The sequence shown here is derived from an EMBL/GenBank/DDBJ whole genome shotgun (WGS) entry which is preliminary data.</text>
</comment>
<gene>
    <name evidence="2" type="ORF">VHUM_02986</name>
</gene>
<evidence type="ECO:0000313" key="2">
    <source>
        <dbReference type="EMBL" id="TXT08858.1"/>
    </source>
</evidence>
<dbReference type="PANTHER" id="PTHR32428">
    <property type="entry name" value="TARGET OF RAPAMYCIN COMPLEX 2 SUBUNIT BIT61-RELATED"/>
    <property type="match status" value="1"/>
</dbReference>
<dbReference type="AlphaFoldDB" id="A0A7D8YXX5"/>
<protein>
    <submittedName>
        <fullName evidence="2">Uncharacterized protein</fullName>
    </submittedName>
</protein>